<dbReference type="EMBL" id="ABJB010057932">
    <property type="status" value="NOT_ANNOTATED_CDS"/>
    <property type="molecule type" value="Genomic_DNA"/>
</dbReference>
<feature type="domain" description="HTH CENPB-type" evidence="4">
    <location>
        <begin position="114"/>
        <end position="185"/>
    </location>
</feature>
<sequence length="196" mass="22686">MFSSTEPEERLSSPARDSSGSEDHSDASPFKRRPKKRRSNGRAAKKGPRRARRVRGSYTILKKVNVVEWHRQNGNNVSKTARQFDIDRKRIRDWNANYQSLLQQCQGENRVKRSMGKGRPVFSKEIDNALVSFLEDERLAGRPVSNRLLQAHARQLAAKMGLGGFQASHQYLTRWKRRFNVSLRARTSENRKRPIN</sequence>
<dbReference type="InterPro" id="IPR009057">
    <property type="entry name" value="Homeodomain-like_sf"/>
</dbReference>
<reference evidence="6" key="1">
    <citation type="submission" date="2008-03" db="EMBL/GenBank/DDBJ databases">
        <title>Annotation of Ixodes scapularis.</title>
        <authorList>
            <consortium name="Ixodes scapularis Genome Project Consortium"/>
            <person name="Caler E."/>
            <person name="Hannick L.I."/>
            <person name="Bidwell S."/>
            <person name="Joardar V."/>
            <person name="Thiagarajan M."/>
            <person name="Amedeo P."/>
            <person name="Galinsky K.J."/>
            <person name="Schobel S."/>
            <person name="Inman J."/>
            <person name="Hostetler J."/>
            <person name="Miller J."/>
            <person name="Hammond M."/>
            <person name="Megy K."/>
            <person name="Lawson D."/>
            <person name="Kodira C."/>
            <person name="Sutton G."/>
            <person name="Meyer J."/>
            <person name="Hill C.A."/>
            <person name="Birren B."/>
            <person name="Nene V."/>
            <person name="Collins F."/>
            <person name="Alarcon-Chaidez F."/>
            <person name="Wikel S."/>
            <person name="Strausberg R."/>
        </authorList>
    </citation>
    <scope>NUCLEOTIDE SEQUENCE [LARGE SCALE GENOMIC DNA]</scope>
    <source>
        <strain evidence="6">Wikel</strain>
    </source>
</reference>
<reference evidence="5" key="2">
    <citation type="submission" date="2020-05" db="UniProtKB">
        <authorList>
            <consortium name="EnsemblMetazoa"/>
        </authorList>
    </citation>
    <scope>IDENTIFICATION</scope>
    <source>
        <strain evidence="5">wikel</strain>
    </source>
</reference>
<dbReference type="InterPro" id="IPR018586">
    <property type="entry name" value="Brinker_DNA-bd"/>
</dbReference>
<feature type="compositionally biased region" description="Basic residues" evidence="3">
    <location>
        <begin position="30"/>
        <end position="55"/>
    </location>
</feature>
<dbReference type="VEuPathDB" id="VectorBase:ISCI022468"/>
<dbReference type="SUPFAM" id="SSF48295">
    <property type="entry name" value="TrpR-like"/>
    <property type="match status" value="1"/>
</dbReference>
<keyword evidence="2" id="KW-0238">DNA-binding</keyword>
<keyword evidence="6" id="KW-1185">Reference proteome</keyword>
<dbReference type="Pfam" id="PF09607">
    <property type="entry name" value="BrkDBD"/>
    <property type="match status" value="1"/>
</dbReference>
<protein>
    <recommendedName>
        <fullName evidence="4">HTH CENPB-type domain-containing protein</fullName>
    </recommendedName>
</protein>
<dbReference type="SMART" id="SM00674">
    <property type="entry name" value="CENPB"/>
    <property type="match status" value="1"/>
</dbReference>
<dbReference type="InterPro" id="IPR010921">
    <property type="entry name" value="Trp_repressor/repl_initiator"/>
</dbReference>
<dbReference type="VEuPathDB" id="VectorBase:ISCP_032140"/>
<dbReference type="PROSITE" id="PS51253">
    <property type="entry name" value="HTH_CENPB"/>
    <property type="match status" value="1"/>
</dbReference>
<dbReference type="OrthoDB" id="6430249at2759"/>
<evidence type="ECO:0000313" key="5">
    <source>
        <dbReference type="EnsemblMetazoa" id="ISCW022468-PA"/>
    </source>
</evidence>
<comment type="subcellular location">
    <subcellularLocation>
        <location evidence="1">Nucleus</location>
    </subcellularLocation>
</comment>
<feature type="region of interest" description="Disordered" evidence="3">
    <location>
        <begin position="1"/>
        <end position="55"/>
    </location>
</feature>
<dbReference type="EMBL" id="ABJB010113754">
    <property type="status" value="NOT_ANNOTATED_CDS"/>
    <property type="molecule type" value="Genomic_DNA"/>
</dbReference>
<proteinExistence type="predicted"/>
<dbReference type="PaxDb" id="6945-B7QAS1"/>
<evidence type="ECO:0000313" key="6">
    <source>
        <dbReference type="Proteomes" id="UP000001555"/>
    </source>
</evidence>
<evidence type="ECO:0000256" key="2">
    <source>
        <dbReference type="ARBA" id="ARBA00023125"/>
    </source>
</evidence>
<dbReference type="VEuPathDB" id="VectorBase:ISCW022468"/>
<dbReference type="Gene3D" id="1.10.10.60">
    <property type="entry name" value="Homeodomain-like"/>
    <property type="match status" value="2"/>
</dbReference>
<dbReference type="EMBL" id="ABJB010289158">
    <property type="status" value="NOT_ANNOTATED_CDS"/>
    <property type="molecule type" value="Genomic_DNA"/>
</dbReference>
<dbReference type="InterPro" id="IPR006600">
    <property type="entry name" value="HTH_CenpB_DNA-bd_dom"/>
</dbReference>
<name>A0A1S4M1V9_IXOSC</name>
<dbReference type="HOGENOM" id="CLU_1391629_0_0_1"/>
<organism evidence="5 6">
    <name type="scientific">Ixodes scapularis</name>
    <name type="common">Black-legged tick</name>
    <name type="synonym">Deer tick</name>
    <dbReference type="NCBI Taxonomy" id="6945"/>
    <lineage>
        <taxon>Eukaryota</taxon>
        <taxon>Metazoa</taxon>
        <taxon>Ecdysozoa</taxon>
        <taxon>Arthropoda</taxon>
        <taxon>Chelicerata</taxon>
        <taxon>Arachnida</taxon>
        <taxon>Acari</taxon>
        <taxon>Parasitiformes</taxon>
        <taxon>Ixodida</taxon>
        <taxon>Ixodoidea</taxon>
        <taxon>Ixodidae</taxon>
        <taxon>Ixodinae</taxon>
        <taxon>Ixodes</taxon>
    </lineage>
</organism>
<evidence type="ECO:0000259" key="4">
    <source>
        <dbReference type="PROSITE" id="PS51253"/>
    </source>
</evidence>
<dbReference type="Pfam" id="PF03221">
    <property type="entry name" value="HTH_Tnp_Tc5"/>
    <property type="match status" value="1"/>
</dbReference>
<accession>A0A1S4M1V9</accession>
<dbReference type="Proteomes" id="UP000001555">
    <property type="component" value="Unassembled WGS sequence"/>
</dbReference>
<evidence type="ECO:0000256" key="1">
    <source>
        <dbReference type="ARBA" id="ARBA00004123"/>
    </source>
</evidence>
<evidence type="ECO:0000256" key="3">
    <source>
        <dbReference type="SAM" id="MobiDB-lite"/>
    </source>
</evidence>
<dbReference type="EnsemblMetazoa" id="ISCW022468-RA">
    <property type="protein sequence ID" value="ISCW022468-PA"/>
    <property type="gene ID" value="ISCW022468"/>
</dbReference>
<dbReference type="SUPFAM" id="SSF46689">
    <property type="entry name" value="Homeodomain-like"/>
    <property type="match status" value="1"/>
</dbReference>